<dbReference type="PANTHER" id="PTHR46696">
    <property type="entry name" value="P450, PUTATIVE (EUROFUNG)-RELATED"/>
    <property type="match status" value="1"/>
</dbReference>
<keyword evidence="9" id="KW-1185">Reference proteome</keyword>
<dbReference type="PANTHER" id="PTHR46696:SF4">
    <property type="entry name" value="BIOTIN BIOSYNTHESIS CYTOCHROME P450"/>
    <property type="match status" value="1"/>
</dbReference>
<dbReference type="EMBL" id="LMWJ01000007">
    <property type="protein sequence ID" value="KUM78481.1"/>
    <property type="molecule type" value="Genomic_DNA"/>
</dbReference>
<evidence type="ECO:0000256" key="1">
    <source>
        <dbReference type="ARBA" id="ARBA00010617"/>
    </source>
</evidence>
<evidence type="ECO:0000256" key="6">
    <source>
        <dbReference type="ARBA" id="ARBA00023033"/>
    </source>
</evidence>
<evidence type="ECO:0000256" key="3">
    <source>
        <dbReference type="ARBA" id="ARBA00022723"/>
    </source>
</evidence>
<sequence>MSALAEKWKLDRQRYFWMYGEDRSSQRVVFDEASGIWTVYGHVEAVHVANNPHIFSSDTGRLIPERREFDEGSITQLDPPRHTALRKLITHAFTPRAIDELEPRVHAIVEDLLAKVADRKSFDLITELAYPLPITVIAELLGIPASDHALLNGWVDKMMSITSEFSLGERDESVGNEVEFAMEQVRHITDYLREHVRDRRSAPREDLLTRLVEAEVDGERLTENEVANFANVMLVAGHVTTTLLISSTVLCLDAHPDVDRTVRQNRAQVPGLLEESLRYLSPIASMVRVTNTPAEVGGVTIGADQMVSLSISTANRDPRVFADPHVFDPTRAHNPHIAFGRGVHFCIGAALARREGRIAMNALFDRFPELRCDPDNPPTFMANPNLNGAARLPVVVG</sequence>
<evidence type="ECO:0000256" key="7">
    <source>
        <dbReference type="RuleBase" id="RU000461"/>
    </source>
</evidence>
<dbReference type="AlphaFoldDB" id="A0A124H4N6"/>
<dbReference type="GO" id="GO:0006707">
    <property type="term" value="P:cholesterol catabolic process"/>
    <property type="evidence" value="ECO:0007669"/>
    <property type="project" value="TreeGrafter"/>
</dbReference>
<dbReference type="STRING" id="146536.AQI70_13555"/>
<reference evidence="8 9" key="1">
    <citation type="submission" date="2015-10" db="EMBL/GenBank/DDBJ databases">
        <title>Draft genome sequence of Streptomyces curacoi DSM 40107, type strain for the species Streptomyces curacoi.</title>
        <authorList>
            <person name="Ruckert C."/>
            <person name="Winkler A."/>
            <person name="Kalinowski J."/>
            <person name="Kampfer P."/>
            <person name="Glaeser S."/>
        </authorList>
    </citation>
    <scope>NUCLEOTIDE SEQUENCE [LARGE SCALE GENOMIC DNA]</scope>
    <source>
        <strain evidence="8 9">DSM 40107</strain>
    </source>
</reference>
<dbReference type="Proteomes" id="UP000054024">
    <property type="component" value="Unassembled WGS sequence"/>
</dbReference>
<dbReference type="OrthoDB" id="4133219at2"/>
<comment type="similarity">
    <text evidence="1 7">Belongs to the cytochrome P450 family.</text>
</comment>
<dbReference type="InterPro" id="IPR001128">
    <property type="entry name" value="Cyt_P450"/>
</dbReference>
<evidence type="ECO:0000313" key="9">
    <source>
        <dbReference type="Proteomes" id="UP000054024"/>
    </source>
</evidence>
<keyword evidence="5 7" id="KW-0408">Iron</keyword>
<dbReference type="PROSITE" id="PS00086">
    <property type="entry name" value="CYTOCHROME_P450"/>
    <property type="match status" value="1"/>
</dbReference>
<dbReference type="GO" id="GO:0008395">
    <property type="term" value="F:steroid hydroxylase activity"/>
    <property type="evidence" value="ECO:0007669"/>
    <property type="project" value="TreeGrafter"/>
</dbReference>
<dbReference type="GO" id="GO:0005506">
    <property type="term" value="F:iron ion binding"/>
    <property type="evidence" value="ECO:0007669"/>
    <property type="project" value="InterPro"/>
</dbReference>
<dbReference type="FunFam" id="1.10.630.10:FF:000018">
    <property type="entry name" value="Cytochrome P450 monooxygenase"/>
    <property type="match status" value="1"/>
</dbReference>
<dbReference type="InterPro" id="IPR002397">
    <property type="entry name" value="Cyt_P450_B"/>
</dbReference>
<keyword evidence="4 7" id="KW-0560">Oxidoreductase</keyword>
<dbReference type="Gene3D" id="1.10.630.10">
    <property type="entry name" value="Cytochrome P450"/>
    <property type="match status" value="1"/>
</dbReference>
<evidence type="ECO:0000256" key="5">
    <source>
        <dbReference type="ARBA" id="ARBA00023004"/>
    </source>
</evidence>
<comment type="caution">
    <text evidence="8">The sequence shown here is derived from an EMBL/GenBank/DDBJ whole genome shotgun (WGS) entry which is preliminary data.</text>
</comment>
<name>A0A124H4N6_9ACTN</name>
<protein>
    <submittedName>
        <fullName evidence="8">Cytochrome P450</fullName>
    </submittedName>
</protein>
<dbReference type="CDD" id="cd11032">
    <property type="entry name" value="P450_EryK-like"/>
    <property type="match status" value="1"/>
</dbReference>
<evidence type="ECO:0000256" key="4">
    <source>
        <dbReference type="ARBA" id="ARBA00023002"/>
    </source>
</evidence>
<dbReference type="Pfam" id="PF00067">
    <property type="entry name" value="p450"/>
    <property type="match status" value="1"/>
</dbReference>
<dbReference type="InterPro" id="IPR036396">
    <property type="entry name" value="Cyt_P450_sf"/>
</dbReference>
<dbReference type="RefSeq" id="WP_062148179.1">
    <property type="nucleotide sequence ID" value="NZ_KQ947986.1"/>
</dbReference>
<gene>
    <name evidence="8" type="ORF">AQI70_13555</name>
</gene>
<proteinExistence type="inferred from homology"/>
<organism evidence="8 9">
    <name type="scientific">Streptomyces curacoi</name>
    <dbReference type="NCBI Taxonomy" id="146536"/>
    <lineage>
        <taxon>Bacteria</taxon>
        <taxon>Bacillati</taxon>
        <taxon>Actinomycetota</taxon>
        <taxon>Actinomycetes</taxon>
        <taxon>Kitasatosporales</taxon>
        <taxon>Streptomycetaceae</taxon>
        <taxon>Streptomyces</taxon>
    </lineage>
</organism>
<keyword evidence="3 7" id="KW-0479">Metal-binding</keyword>
<keyword evidence="6 7" id="KW-0503">Monooxygenase</keyword>
<accession>A0A124H4N6</accession>
<evidence type="ECO:0000313" key="8">
    <source>
        <dbReference type="EMBL" id="KUM78481.1"/>
    </source>
</evidence>
<evidence type="ECO:0000256" key="2">
    <source>
        <dbReference type="ARBA" id="ARBA00022617"/>
    </source>
</evidence>
<dbReference type="SUPFAM" id="SSF48264">
    <property type="entry name" value="Cytochrome P450"/>
    <property type="match status" value="1"/>
</dbReference>
<keyword evidence="2 7" id="KW-0349">Heme</keyword>
<dbReference type="GO" id="GO:0036199">
    <property type="term" value="F:cholest-4-en-3-one 26-monooxygenase activity"/>
    <property type="evidence" value="ECO:0007669"/>
    <property type="project" value="TreeGrafter"/>
</dbReference>
<dbReference type="PRINTS" id="PR00359">
    <property type="entry name" value="BP450"/>
</dbReference>
<dbReference type="InterPro" id="IPR017972">
    <property type="entry name" value="Cyt_P450_CS"/>
</dbReference>
<dbReference type="GO" id="GO:0020037">
    <property type="term" value="F:heme binding"/>
    <property type="evidence" value="ECO:0007669"/>
    <property type="project" value="InterPro"/>
</dbReference>